<feature type="chain" id="PRO_5012109928" evidence="1">
    <location>
        <begin position="18"/>
        <end position="103"/>
    </location>
</feature>
<dbReference type="OrthoDB" id="5773239at2759"/>
<organism evidence="2 3">
    <name type="scientific">Diploscapter pachys</name>
    <dbReference type="NCBI Taxonomy" id="2018661"/>
    <lineage>
        <taxon>Eukaryota</taxon>
        <taxon>Metazoa</taxon>
        <taxon>Ecdysozoa</taxon>
        <taxon>Nematoda</taxon>
        <taxon>Chromadorea</taxon>
        <taxon>Rhabditida</taxon>
        <taxon>Rhabditina</taxon>
        <taxon>Rhabditomorpha</taxon>
        <taxon>Rhabditoidea</taxon>
        <taxon>Rhabditidae</taxon>
        <taxon>Diploscapter</taxon>
    </lineage>
</organism>
<sequence length="103" mass="12275">MLRLVILILGVFLVANAEIRARRQTYTYPEALRAYAHPHRGTQIQQGFLSRYAPQDWPSWYVRNMMKWDNNFIASPYDKTDYNYPGWKKEFISRSRFLGPNSN</sequence>
<dbReference type="Proteomes" id="UP000218231">
    <property type="component" value="Unassembled WGS sequence"/>
</dbReference>
<protein>
    <submittedName>
        <fullName evidence="2">Uncharacterized protein</fullName>
    </submittedName>
</protein>
<keyword evidence="3" id="KW-1185">Reference proteome</keyword>
<evidence type="ECO:0000256" key="1">
    <source>
        <dbReference type="SAM" id="SignalP"/>
    </source>
</evidence>
<reference evidence="2 3" key="1">
    <citation type="journal article" date="2017" name="Curr. Biol.">
        <title>Genome architecture and evolution of a unichromosomal asexual nematode.</title>
        <authorList>
            <person name="Fradin H."/>
            <person name="Zegar C."/>
            <person name="Gutwein M."/>
            <person name="Lucas J."/>
            <person name="Kovtun M."/>
            <person name="Corcoran D."/>
            <person name="Baugh L.R."/>
            <person name="Kiontke K."/>
            <person name="Gunsalus K."/>
            <person name="Fitch D.H."/>
            <person name="Piano F."/>
        </authorList>
    </citation>
    <scope>NUCLEOTIDE SEQUENCE [LARGE SCALE GENOMIC DNA]</scope>
    <source>
        <strain evidence="2">PF1309</strain>
    </source>
</reference>
<dbReference type="AlphaFoldDB" id="A0A2A2KAS1"/>
<comment type="caution">
    <text evidence="2">The sequence shown here is derived from an EMBL/GenBank/DDBJ whole genome shotgun (WGS) entry which is preliminary data.</text>
</comment>
<feature type="signal peptide" evidence="1">
    <location>
        <begin position="1"/>
        <end position="17"/>
    </location>
</feature>
<dbReference type="EMBL" id="LIAE01009124">
    <property type="protein sequence ID" value="PAV71126.1"/>
    <property type="molecule type" value="Genomic_DNA"/>
</dbReference>
<keyword evidence="1" id="KW-0732">Signal</keyword>
<proteinExistence type="predicted"/>
<name>A0A2A2KAS1_9BILA</name>
<evidence type="ECO:0000313" key="2">
    <source>
        <dbReference type="EMBL" id="PAV71126.1"/>
    </source>
</evidence>
<accession>A0A2A2KAS1</accession>
<gene>
    <name evidence="2" type="ORF">WR25_07329</name>
</gene>
<evidence type="ECO:0000313" key="3">
    <source>
        <dbReference type="Proteomes" id="UP000218231"/>
    </source>
</evidence>